<keyword evidence="6 8" id="KW-0675">Receptor</keyword>
<dbReference type="eggNOG" id="KOG4219">
    <property type="taxonomic scope" value="Eukaryota"/>
</dbReference>
<dbReference type="Proteomes" id="UP000001593">
    <property type="component" value="Unassembled WGS sequence"/>
</dbReference>
<feature type="transmembrane region" description="Helical" evidence="10">
    <location>
        <begin position="600"/>
        <end position="622"/>
    </location>
</feature>
<dbReference type="PANTHER" id="PTHR45695:SF9">
    <property type="entry name" value="LEUCOKININ RECEPTOR"/>
    <property type="match status" value="1"/>
</dbReference>
<dbReference type="AlphaFoldDB" id="A7T4L9"/>
<feature type="signal peptide" evidence="11">
    <location>
        <begin position="1"/>
        <end position="15"/>
    </location>
</feature>
<dbReference type="GO" id="GO:0004930">
    <property type="term" value="F:G protein-coupled receptor activity"/>
    <property type="evidence" value="ECO:0000318"/>
    <property type="project" value="GO_Central"/>
</dbReference>
<evidence type="ECO:0000256" key="3">
    <source>
        <dbReference type="ARBA" id="ARBA00022989"/>
    </source>
</evidence>
<evidence type="ECO:0000256" key="6">
    <source>
        <dbReference type="ARBA" id="ARBA00023170"/>
    </source>
</evidence>
<feature type="transmembrane region" description="Helical" evidence="10">
    <location>
        <begin position="514"/>
        <end position="532"/>
    </location>
</feature>
<evidence type="ECO:0000256" key="11">
    <source>
        <dbReference type="SAM" id="SignalP"/>
    </source>
</evidence>
<keyword evidence="5 10" id="KW-0472">Membrane</keyword>
<keyword evidence="3 10" id="KW-1133">Transmembrane helix</keyword>
<evidence type="ECO:0000256" key="9">
    <source>
        <dbReference type="SAM" id="MobiDB-lite"/>
    </source>
</evidence>
<evidence type="ECO:0000256" key="4">
    <source>
        <dbReference type="ARBA" id="ARBA00023040"/>
    </source>
</evidence>
<keyword evidence="14" id="KW-1185">Reference proteome</keyword>
<dbReference type="GO" id="GO:0007186">
    <property type="term" value="P:G protein-coupled receptor signaling pathway"/>
    <property type="evidence" value="ECO:0000318"/>
    <property type="project" value="GO_Central"/>
</dbReference>
<dbReference type="PANTHER" id="PTHR45695">
    <property type="entry name" value="LEUCOKININ RECEPTOR-RELATED"/>
    <property type="match status" value="1"/>
</dbReference>
<feature type="transmembrane region" description="Helical" evidence="10">
    <location>
        <begin position="425"/>
        <end position="453"/>
    </location>
</feature>
<feature type="transmembrane region" description="Helical" evidence="10">
    <location>
        <begin position="553"/>
        <end position="573"/>
    </location>
</feature>
<feature type="domain" description="G-protein coupled receptors family 1 profile" evidence="12">
    <location>
        <begin position="444"/>
        <end position="713"/>
    </location>
</feature>
<dbReference type="InParanoid" id="A7T4L9"/>
<organism evidence="13 14">
    <name type="scientific">Nematostella vectensis</name>
    <name type="common">Starlet sea anemone</name>
    <dbReference type="NCBI Taxonomy" id="45351"/>
    <lineage>
        <taxon>Eukaryota</taxon>
        <taxon>Metazoa</taxon>
        <taxon>Cnidaria</taxon>
        <taxon>Anthozoa</taxon>
        <taxon>Hexacorallia</taxon>
        <taxon>Actiniaria</taxon>
        <taxon>Edwardsiidae</taxon>
        <taxon>Nematostella</taxon>
    </lineage>
</organism>
<feature type="transmembrane region" description="Helical" evidence="10">
    <location>
        <begin position="465"/>
        <end position="484"/>
    </location>
</feature>
<keyword evidence="2 8" id="KW-0812">Transmembrane</keyword>
<proteinExistence type="inferred from homology"/>
<dbReference type="HOGENOM" id="CLU_365756_0_0_1"/>
<dbReference type="InterPro" id="IPR000276">
    <property type="entry name" value="GPCR_Rhodpsn"/>
</dbReference>
<dbReference type="GO" id="GO:0005886">
    <property type="term" value="C:plasma membrane"/>
    <property type="evidence" value="ECO:0000318"/>
    <property type="project" value="GO_Central"/>
</dbReference>
<evidence type="ECO:0000259" key="12">
    <source>
        <dbReference type="PROSITE" id="PS50262"/>
    </source>
</evidence>
<feature type="region of interest" description="Disordered" evidence="9">
    <location>
        <begin position="315"/>
        <end position="336"/>
    </location>
</feature>
<keyword evidence="7 8" id="KW-0807">Transducer</keyword>
<name>A7T4L9_NEMVE</name>
<dbReference type="PROSITE" id="PS00237">
    <property type="entry name" value="G_PROTEIN_RECEP_F1_1"/>
    <property type="match status" value="1"/>
</dbReference>
<reference evidence="13 14" key="1">
    <citation type="journal article" date="2007" name="Science">
        <title>Sea anemone genome reveals ancestral eumetazoan gene repertoire and genomic organization.</title>
        <authorList>
            <person name="Putnam N.H."/>
            <person name="Srivastava M."/>
            <person name="Hellsten U."/>
            <person name="Dirks B."/>
            <person name="Chapman J."/>
            <person name="Salamov A."/>
            <person name="Terry A."/>
            <person name="Shapiro H."/>
            <person name="Lindquist E."/>
            <person name="Kapitonov V.V."/>
            <person name="Jurka J."/>
            <person name="Genikhovich G."/>
            <person name="Grigoriev I.V."/>
            <person name="Lucas S.M."/>
            <person name="Steele R.E."/>
            <person name="Finnerty J.R."/>
            <person name="Technau U."/>
            <person name="Martindale M.Q."/>
            <person name="Rokhsar D.S."/>
        </authorList>
    </citation>
    <scope>NUCLEOTIDE SEQUENCE [LARGE SCALE GENOMIC DNA]</scope>
    <source>
        <strain evidence="14">CH2 X CH6</strain>
    </source>
</reference>
<protein>
    <recommendedName>
        <fullName evidence="12">G-protein coupled receptors family 1 profile domain-containing protein</fullName>
    </recommendedName>
</protein>
<evidence type="ECO:0000256" key="8">
    <source>
        <dbReference type="RuleBase" id="RU000688"/>
    </source>
</evidence>
<sequence>MHSSLPVWAIRVIRALLSLWQLQHRIECLKQHIYDVMIWIRSLLLASKHVNARITEGCMVKSGRKRRERESIGYVVVEAAREVHFRSEYSLKDLRHVEKCGMVNNSLVELVLNALHEEQPRNITSEKHKLASNTACASSFARWNATHKGFSHKKRGMCLTSIGNGSKGKPKTAENRAAIEDEHCILEEASTLLPRKKNSGLECEKHKLASNTACASSFARWNATHKGFSHKKRGMCLTSIGNGSKGKPKTAENRAAIEDEHCILEEASTLLPRKKNSGLAHPDPFKKFTVHLKVGQCTGSDLGGGQLTLASIGQGNTMSHRRQATPFPKAKSGIRNNDTEAGFLKKGKSTARESTNERVTRQTPTLPLAAGLMKNKEPKNGKSQSQIITSNGQEEGNLLWDRCFVLSFETLTLFKCLDLKLKMDLFLVVLIALQFLVSIVGIIGNVSVIRVVWSTRSMHTTTNYLLANLALADIITLSTNPYLYKFVFGSLHFGYNGWSNLTNEWICRVLLENGIVGVFVCVSVAFLTVVAVERYHAMVKPLSHRFRLGREQVWKVVMVIWFVSILLNIPIFIDVKFDPQLNVCRSAFDFTTGKETATYLAFYLGINICIPGLIITACYLSILKGLLITNSICSETVETIQGREEKKKLAKLLASVTGVYFICFAPFVIFMIYLTAEKFLNSQDKNSSPLLNYTYFVLTSLIFSNSCLNPVLYAFQSSSYRRGFAKLYTCNCLKARRQIVQVESFSMATDARLRTQQQSTHNL</sequence>
<evidence type="ECO:0000313" key="14">
    <source>
        <dbReference type="Proteomes" id="UP000001593"/>
    </source>
</evidence>
<evidence type="ECO:0000256" key="7">
    <source>
        <dbReference type="ARBA" id="ARBA00023224"/>
    </source>
</evidence>
<feature type="transmembrane region" description="Helical" evidence="10">
    <location>
        <begin position="693"/>
        <end position="715"/>
    </location>
</feature>
<evidence type="ECO:0000256" key="1">
    <source>
        <dbReference type="ARBA" id="ARBA00004141"/>
    </source>
</evidence>
<dbReference type="InterPro" id="IPR017452">
    <property type="entry name" value="GPCR_Rhodpsn_7TM"/>
</dbReference>
<dbReference type="PROSITE" id="PS50262">
    <property type="entry name" value="G_PROTEIN_RECEP_F1_2"/>
    <property type="match status" value="1"/>
</dbReference>
<accession>A7T4L9</accession>
<dbReference type="SUPFAM" id="SSF81321">
    <property type="entry name" value="Family A G protein-coupled receptor-like"/>
    <property type="match status" value="1"/>
</dbReference>
<keyword evidence="11" id="KW-0732">Signal</keyword>
<dbReference type="CDD" id="cd00637">
    <property type="entry name" value="7tm_classA_rhodopsin-like"/>
    <property type="match status" value="1"/>
</dbReference>
<evidence type="ECO:0000256" key="10">
    <source>
        <dbReference type="SAM" id="Phobius"/>
    </source>
</evidence>
<dbReference type="Pfam" id="PF00001">
    <property type="entry name" value="7tm_1"/>
    <property type="match status" value="1"/>
</dbReference>
<dbReference type="PRINTS" id="PR00237">
    <property type="entry name" value="GPCRRHODOPSN"/>
</dbReference>
<evidence type="ECO:0000256" key="2">
    <source>
        <dbReference type="ARBA" id="ARBA00022692"/>
    </source>
</evidence>
<gene>
    <name evidence="13" type="ORF">NEMVEDRAFT_v1g222268</name>
</gene>
<keyword evidence="4 8" id="KW-0297">G-protein coupled receptor</keyword>
<comment type="similarity">
    <text evidence="8">Belongs to the G-protein coupled receptor 1 family.</text>
</comment>
<evidence type="ECO:0000256" key="5">
    <source>
        <dbReference type="ARBA" id="ARBA00023136"/>
    </source>
</evidence>
<dbReference type="EMBL" id="DS470906">
    <property type="protein sequence ID" value="EDO29093.1"/>
    <property type="molecule type" value="Genomic_DNA"/>
</dbReference>
<dbReference type="Gene3D" id="1.20.1070.10">
    <property type="entry name" value="Rhodopsin 7-helix transmembrane proteins"/>
    <property type="match status" value="1"/>
</dbReference>
<comment type="subcellular location">
    <subcellularLocation>
        <location evidence="1">Membrane</location>
        <topology evidence="1">Multi-pass membrane protein</topology>
    </subcellularLocation>
</comment>
<feature type="chain" id="PRO_5012519624" description="G-protein coupled receptors family 1 profile domain-containing protein" evidence="11">
    <location>
        <begin position="16"/>
        <end position="763"/>
    </location>
</feature>
<feature type="transmembrane region" description="Helical" evidence="10">
    <location>
        <begin position="652"/>
        <end position="673"/>
    </location>
</feature>
<evidence type="ECO:0000313" key="13">
    <source>
        <dbReference type="EMBL" id="EDO29093.1"/>
    </source>
</evidence>